<dbReference type="AlphaFoldDB" id="A0A7G4WI42"/>
<comment type="subcellular location">
    <subcellularLocation>
        <location evidence="1 5">Secreted</location>
    </subcellularLocation>
</comment>
<feature type="compositionally biased region" description="Acidic residues" evidence="6">
    <location>
        <begin position="61"/>
        <end position="76"/>
    </location>
</feature>
<sequence length="148" mass="16277">MRLSCALLIAAATATLLTSGSAAAASGHSTEVLAVASPELTGVGQAVGGAKRSLRYHDNDDRADEEEDEENDDEEERAGGANIYATKKLDQMLASVKRAQNGDDGGMKKVYQRFERWKRYGYNAYHPPAALDNDKYLKLRQAYRSWAY</sequence>
<dbReference type="EMBL" id="MT503153">
    <property type="protein sequence ID" value="QMU24877.1"/>
    <property type="molecule type" value="Genomic_DNA"/>
</dbReference>
<protein>
    <recommendedName>
        <fullName evidence="5">RxLR effector protein</fullName>
    </recommendedName>
</protein>
<keyword evidence="3 5" id="KW-0964">Secreted</keyword>
<feature type="signal peptide" evidence="5">
    <location>
        <begin position="1"/>
        <end position="24"/>
    </location>
</feature>
<dbReference type="InterPro" id="IPR031825">
    <property type="entry name" value="RXLR"/>
</dbReference>
<feature type="region of interest" description="Disordered" evidence="6">
    <location>
        <begin position="45"/>
        <end position="81"/>
    </location>
</feature>
<comment type="domain">
    <text evidence="5">The RxLR-dEER motif acts to carry the protein into the host cell cytoplasm through binding to cell surface phosphatidylinositol-3-phosphate.</text>
</comment>
<name>A0A7G4WI42_9STRA</name>
<proteinExistence type="inferred from homology"/>
<comment type="similarity">
    <text evidence="2 5">Belongs to the RxLR effector family.</text>
</comment>
<keyword evidence="4 5" id="KW-0732">Signal</keyword>
<accession>A0A7G4WI42</accession>
<evidence type="ECO:0000256" key="1">
    <source>
        <dbReference type="ARBA" id="ARBA00004613"/>
    </source>
</evidence>
<dbReference type="GO" id="GO:0005576">
    <property type="term" value="C:extracellular region"/>
    <property type="evidence" value="ECO:0007669"/>
    <property type="project" value="UniProtKB-SubCell"/>
</dbReference>
<evidence type="ECO:0000256" key="6">
    <source>
        <dbReference type="SAM" id="MobiDB-lite"/>
    </source>
</evidence>
<evidence type="ECO:0000256" key="3">
    <source>
        <dbReference type="ARBA" id="ARBA00022525"/>
    </source>
</evidence>
<evidence type="ECO:0000256" key="5">
    <source>
        <dbReference type="RuleBase" id="RU367124"/>
    </source>
</evidence>
<evidence type="ECO:0000256" key="2">
    <source>
        <dbReference type="ARBA" id="ARBA00010400"/>
    </source>
</evidence>
<dbReference type="Pfam" id="PF16810">
    <property type="entry name" value="RXLR"/>
    <property type="match status" value="1"/>
</dbReference>
<organism evidence="7">
    <name type="scientific">Phytophthora agathidicida</name>
    <dbReference type="NCBI Taxonomy" id="1642459"/>
    <lineage>
        <taxon>Eukaryota</taxon>
        <taxon>Sar</taxon>
        <taxon>Stramenopiles</taxon>
        <taxon>Oomycota</taxon>
        <taxon>Peronosporomycetes</taxon>
        <taxon>Peronosporales</taxon>
        <taxon>Peronosporaceae</taxon>
        <taxon>Phytophthora</taxon>
    </lineage>
</organism>
<evidence type="ECO:0000256" key="4">
    <source>
        <dbReference type="ARBA" id="ARBA00022729"/>
    </source>
</evidence>
<evidence type="ECO:0000313" key="7">
    <source>
        <dbReference type="EMBL" id="QMU24877.1"/>
    </source>
</evidence>
<reference evidence="7" key="1">
    <citation type="journal article" date="2020" name="Mol. Plant">
        <title>Functional analysis of RXLR effectors from the New Zealand kauri dieback pathogen Phytophthora agathidicida.</title>
        <authorList>
            <person name="Guo Y."/>
            <person name="Dupont P.Y."/>
            <person name="Mesarich C.H."/>
            <person name="Yang B."/>
            <person name="McDougal R.L."/>
            <person name="Panda P."/>
            <person name="Dijkwel P."/>
            <person name="Studholme D.J."/>
            <person name="Sambles C."/>
            <person name="Win J."/>
            <person name="Wang Y."/>
            <person name="Williams N.M."/>
            <person name="Bradshaw R.E."/>
        </authorList>
    </citation>
    <scope>NUCLEOTIDE SEQUENCE</scope>
    <source>
        <strain evidence="7">3770</strain>
    </source>
</reference>
<gene>
    <name evidence="7" type="primary">PaRXLR53</name>
</gene>
<comment type="function">
    <text evidence="5">Effector that suppresses plant defense responses during pathogen infection.</text>
</comment>
<feature type="chain" id="PRO_5029039309" description="RxLR effector protein" evidence="5">
    <location>
        <begin position="25"/>
        <end position="148"/>
    </location>
</feature>